<dbReference type="PANTHER" id="PTHR43861">
    <property type="entry name" value="TRANS-ACONITATE 2-METHYLTRANSFERASE-RELATED"/>
    <property type="match status" value="1"/>
</dbReference>
<dbReference type="InterPro" id="IPR041698">
    <property type="entry name" value="Methyltransf_25"/>
</dbReference>
<dbReference type="Proteomes" id="UP000054695">
    <property type="component" value="Unassembled WGS sequence"/>
</dbReference>
<evidence type="ECO:0000313" key="3">
    <source>
        <dbReference type="EMBL" id="KTC73659.1"/>
    </source>
</evidence>
<reference evidence="3 4" key="1">
    <citation type="submission" date="2015-11" db="EMBL/GenBank/DDBJ databases">
        <title>Genomic analysis of 38 Legionella species identifies large and diverse effector repertoires.</title>
        <authorList>
            <person name="Burstein D."/>
            <person name="Amaro F."/>
            <person name="Zusman T."/>
            <person name="Lifshitz Z."/>
            <person name="Cohen O."/>
            <person name="Gilbert J.A."/>
            <person name="Pupko T."/>
            <person name="Shuman H.A."/>
            <person name="Segal G."/>
        </authorList>
    </citation>
    <scope>NUCLEOTIDE SEQUENCE [LARGE SCALE GENOMIC DNA]</scope>
    <source>
        <strain evidence="3 4">WIGA</strain>
    </source>
</reference>
<organism evidence="3 4">
    <name type="scientific">Legionella bozemanae</name>
    <name type="common">Fluoribacter bozemanae</name>
    <dbReference type="NCBI Taxonomy" id="447"/>
    <lineage>
        <taxon>Bacteria</taxon>
        <taxon>Pseudomonadati</taxon>
        <taxon>Pseudomonadota</taxon>
        <taxon>Gammaproteobacteria</taxon>
        <taxon>Legionellales</taxon>
        <taxon>Legionellaceae</taxon>
        <taxon>Legionella</taxon>
    </lineage>
</organism>
<accession>A0A0W0RRG7</accession>
<evidence type="ECO:0000259" key="2">
    <source>
        <dbReference type="Pfam" id="PF13649"/>
    </source>
</evidence>
<keyword evidence="4" id="KW-1185">Reference proteome</keyword>
<sequence length="202" mass="23312">MTKRNKDNVYQVYDEIIDWFDNARTKDLTMEKSYLNFIQNHLPLKSKILDVGCGTGEPIAKFLINAGYIVTGIDASKKMIELCKQRFPKEQWLIADMRTLDLNEKFDTVIAWHSFFHLSHEDQRSTLKLLGSYVEQNGLFIFTSGPEYGEVWSDNGGHELYHASLSTEEYKQILIDNNFKVLIHKIRDPECGGATVWVAQKS</sequence>
<dbReference type="Gene3D" id="3.40.50.150">
    <property type="entry name" value="Vaccinia Virus protein VP39"/>
    <property type="match status" value="1"/>
</dbReference>
<keyword evidence="1 3" id="KW-0808">Transferase</keyword>
<dbReference type="EMBL" id="LNXU01000019">
    <property type="protein sequence ID" value="KTC73659.1"/>
    <property type="molecule type" value="Genomic_DNA"/>
</dbReference>
<gene>
    <name evidence="3" type="ORF">Lboz_2305</name>
</gene>
<evidence type="ECO:0000313" key="4">
    <source>
        <dbReference type="Proteomes" id="UP000054695"/>
    </source>
</evidence>
<dbReference type="AlphaFoldDB" id="A0A0W0RRG7"/>
<comment type="caution">
    <text evidence="3">The sequence shown here is derived from an EMBL/GenBank/DDBJ whole genome shotgun (WGS) entry which is preliminary data.</text>
</comment>
<dbReference type="RefSeq" id="WP_058459904.1">
    <property type="nucleotide sequence ID" value="NZ_CAAAIY010000002.1"/>
</dbReference>
<dbReference type="GO" id="GO:0008168">
    <property type="term" value="F:methyltransferase activity"/>
    <property type="evidence" value="ECO:0007669"/>
    <property type="project" value="UniProtKB-KW"/>
</dbReference>
<dbReference type="PATRIC" id="fig|447.4.peg.2442"/>
<name>A0A0W0RRG7_LEGBO</name>
<proteinExistence type="predicted"/>
<feature type="domain" description="Methyltransferase" evidence="2">
    <location>
        <begin position="48"/>
        <end position="138"/>
    </location>
</feature>
<dbReference type="InterPro" id="IPR029063">
    <property type="entry name" value="SAM-dependent_MTases_sf"/>
</dbReference>
<dbReference type="Pfam" id="PF13649">
    <property type="entry name" value="Methyltransf_25"/>
    <property type="match status" value="1"/>
</dbReference>
<dbReference type="OrthoDB" id="9791837at2"/>
<dbReference type="CDD" id="cd02440">
    <property type="entry name" value="AdoMet_MTases"/>
    <property type="match status" value="1"/>
</dbReference>
<evidence type="ECO:0000256" key="1">
    <source>
        <dbReference type="ARBA" id="ARBA00022679"/>
    </source>
</evidence>
<dbReference type="STRING" id="447.Lboz_2305"/>
<dbReference type="SUPFAM" id="SSF53335">
    <property type="entry name" value="S-adenosyl-L-methionine-dependent methyltransferases"/>
    <property type="match status" value="1"/>
</dbReference>
<protein>
    <submittedName>
        <fullName evidence="3">Methyltransferase</fullName>
    </submittedName>
</protein>
<dbReference type="GO" id="GO:0032259">
    <property type="term" value="P:methylation"/>
    <property type="evidence" value="ECO:0007669"/>
    <property type="project" value="UniProtKB-KW"/>
</dbReference>
<keyword evidence="3" id="KW-0489">Methyltransferase</keyword>